<reference evidence="2 4" key="1">
    <citation type="submission" date="2019-08" db="EMBL/GenBank/DDBJ databases">
        <title>In-depth cultivation of the pig gut microbiome towards novel bacterial diversity and tailored functional studies.</title>
        <authorList>
            <person name="Wylensek D."/>
            <person name="Hitch T.C.A."/>
            <person name="Clavel T."/>
        </authorList>
    </citation>
    <scope>NUCLEOTIDE SEQUENCE [LARGE SCALE GENOMIC DNA]</scope>
    <source>
        <strain evidence="2 4">68-1-5</strain>
    </source>
</reference>
<dbReference type="RefSeq" id="WP_154477205.1">
    <property type="nucleotide sequence ID" value="NZ_VULY01000018.1"/>
</dbReference>
<dbReference type="PROSITE" id="PS50943">
    <property type="entry name" value="HTH_CROC1"/>
    <property type="match status" value="1"/>
</dbReference>
<accession>A0A6N7UST9</accession>
<protein>
    <submittedName>
        <fullName evidence="2">Helix-turn-helix domain-containing protein</fullName>
    </submittedName>
</protein>
<organism evidence="2 4">
    <name type="scientific">Suipraeoptans intestinalis</name>
    <dbReference type="NCBI Taxonomy" id="2606628"/>
    <lineage>
        <taxon>Bacteria</taxon>
        <taxon>Bacillati</taxon>
        <taxon>Bacillota</taxon>
        <taxon>Clostridia</taxon>
        <taxon>Lachnospirales</taxon>
        <taxon>Lachnospiraceae</taxon>
        <taxon>Suipraeoptans</taxon>
    </lineage>
</organism>
<dbReference type="InterPro" id="IPR010982">
    <property type="entry name" value="Lambda_DNA-bd_dom_sf"/>
</dbReference>
<dbReference type="Pfam" id="PF13560">
    <property type="entry name" value="HTH_31"/>
    <property type="match status" value="1"/>
</dbReference>
<dbReference type="SUPFAM" id="SSF47413">
    <property type="entry name" value="lambda repressor-like DNA-binding domains"/>
    <property type="match status" value="1"/>
</dbReference>
<proteinExistence type="predicted"/>
<dbReference type="Gene3D" id="1.10.260.40">
    <property type="entry name" value="lambda repressor-like DNA-binding domains"/>
    <property type="match status" value="1"/>
</dbReference>
<name>A0A6N7UST9_9FIRM</name>
<dbReference type="AlphaFoldDB" id="A0A6N7UST9"/>
<feature type="domain" description="HTH cro/C1-type" evidence="1">
    <location>
        <begin position="11"/>
        <end position="65"/>
    </location>
</feature>
<sequence length="133" mass="15650">MELLEYLGRNVVRLREKKGMEQKDLALLLERSPSTLCSLEKGRVYPHFSMVERLQRIFEVDVLELLGSEEEIELWKSVQLFQKLLVYEGQLRRFSEAGEGEKREEAKSLLYALMILREAMNGVLEKRLYELLS</sequence>
<evidence type="ECO:0000259" key="1">
    <source>
        <dbReference type="PROSITE" id="PS50943"/>
    </source>
</evidence>
<dbReference type="EMBL" id="VULY01000018">
    <property type="protein sequence ID" value="MSR93948.1"/>
    <property type="molecule type" value="Genomic_DNA"/>
</dbReference>
<evidence type="ECO:0000313" key="3">
    <source>
        <dbReference type="EMBL" id="MSR94923.1"/>
    </source>
</evidence>
<comment type="caution">
    <text evidence="2">The sequence shown here is derived from an EMBL/GenBank/DDBJ whole genome shotgun (WGS) entry which is preliminary data.</text>
</comment>
<dbReference type="InterPro" id="IPR001387">
    <property type="entry name" value="Cro/C1-type_HTH"/>
</dbReference>
<keyword evidence="4" id="KW-1185">Reference proteome</keyword>
<dbReference type="SMART" id="SM00530">
    <property type="entry name" value="HTH_XRE"/>
    <property type="match status" value="1"/>
</dbReference>
<dbReference type="Proteomes" id="UP000434409">
    <property type="component" value="Unassembled WGS sequence"/>
</dbReference>
<dbReference type="CDD" id="cd00093">
    <property type="entry name" value="HTH_XRE"/>
    <property type="match status" value="1"/>
</dbReference>
<dbReference type="GO" id="GO:0003677">
    <property type="term" value="F:DNA binding"/>
    <property type="evidence" value="ECO:0007669"/>
    <property type="project" value="InterPro"/>
</dbReference>
<gene>
    <name evidence="2" type="ORF">FYJ34_06695</name>
    <name evidence="3" type="ORF">FYJ34_12230</name>
</gene>
<evidence type="ECO:0000313" key="4">
    <source>
        <dbReference type="Proteomes" id="UP000434409"/>
    </source>
</evidence>
<dbReference type="EMBL" id="VULY01000038">
    <property type="protein sequence ID" value="MSR94923.1"/>
    <property type="molecule type" value="Genomic_DNA"/>
</dbReference>
<evidence type="ECO:0000313" key="2">
    <source>
        <dbReference type="EMBL" id="MSR93948.1"/>
    </source>
</evidence>